<dbReference type="Proteomes" id="UP001176961">
    <property type="component" value="Unassembled WGS sequence"/>
</dbReference>
<accession>A0AA36H9T2</accession>
<protein>
    <submittedName>
        <fullName evidence="1">Uncharacterized protein</fullName>
    </submittedName>
</protein>
<evidence type="ECO:0000313" key="1">
    <source>
        <dbReference type="EMBL" id="CAJ0606805.1"/>
    </source>
</evidence>
<proteinExistence type="predicted"/>
<name>A0AA36H9T2_CYLNA</name>
<reference evidence="1" key="1">
    <citation type="submission" date="2023-07" db="EMBL/GenBank/DDBJ databases">
        <authorList>
            <consortium name="CYATHOMIX"/>
        </authorList>
    </citation>
    <scope>NUCLEOTIDE SEQUENCE</scope>
    <source>
        <strain evidence="1">N/A</strain>
    </source>
</reference>
<dbReference type="EMBL" id="CATQJL010000316">
    <property type="protein sequence ID" value="CAJ0606805.1"/>
    <property type="molecule type" value="Genomic_DNA"/>
</dbReference>
<evidence type="ECO:0000313" key="2">
    <source>
        <dbReference type="Proteomes" id="UP001176961"/>
    </source>
</evidence>
<organism evidence="1 2">
    <name type="scientific">Cylicocyclus nassatus</name>
    <name type="common">Nematode worm</name>
    <dbReference type="NCBI Taxonomy" id="53992"/>
    <lineage>
        <taxon>Eukaryota</taxon>
        <taxon>Metazoa</taxon>
        <taxon>Ecdysozoa</taxon>
        <taxon>Nematoda</taxon>
        <taxon>Chromadorea</taxon>
        <taxon>Rhabditida</taxon>
        <taxon>Rhabditina</taxon>
        <taxon>Rhabditomorpha</taxon>
        <taxon>Strongyloidea</taxon>
        <taxon>Strongylidae</taxon>
        <taxon>Cylicocyclus</taxon>
    </lineage>
</organism>
<keyword evidence="2" id="KW-1185">Reference proteome</keyword>
<dbReference type="AlphaFoldDB" id="A0AA36H9T2"/>
<sequence>MGIRKHLPLDRRIRHQIVGIYLARTENLSQASGKLDSFESFGQTIAIRLKELPAHIAYKKIKLLTDILSRISFWLGTYCERSAWVPDERDITRTIPYSLSG</sequence>
<comment type="caution">
    <text evidence="1">The sequence shown here is derived from an EMBL/GenBank/DDBJ whole genome shotgun (WGS) entry which is preliminary data.</text>
</comment>
<gene>
    <name evidence="1" type="ORF">CYNAS_LOCUS18788</name>
</gene>